<proteinExistence type="predicted"/>
<dbReference type="Proteomes" id="UP000011014">
    <property type="component" value="Unassembled WGS sequence"/>
</dbReference>
<evidence type="ECO:0000313" key="1">
    <source>
        <dbReference type="EMBL" id="CBY35121.1"/>
    </source>
</evidence>
<gene>
    <name evidence="1" type="ORF">GSOID_T00026925001</name>
</gene>
<dbReference type="AlphaFoldDB" id="E4YI10"/>
<organism evidence="1">
    <name type="scientific">Oikopleura dioica</name>
    <name type="common">Tunicate</name>
    <dbReference type="NCBI Taxonomy" id="34765"/>
    <lineage>
        <taxon>Eukaryota</taxon>
        <taxon>Metazoa</taxon>
        <taxon>Chordata</taxon>
        <taxon>Tunicata</taxon>
        <taxon>Appendicularia</taxon>
        <taxon>Copelata</taxon>
        <taxon>Oikopleuridae</taxon>
        <taxon>Oikopleura</taxon>
    </lineage>
</organism>
<accession>E4YI10</accession>
<protein>
    <submittedName>
        <fullName evidence="1">Uncharacterized protein</fullName>
    </submittedName>
</protein>
<name>E4YI10_OIKDI</name>
<dbReference type="EMBL" id="FN654589">
    <property type="protein sequence ID" value="CBY35121.1"/>
    <property type="molecule type" value="Genomic_DNA"/>
</dbReference>
<reference evidence="1" key="1">
    <citation type="journal article" date="2010" name="Science">
        <title>Plasticity of animal genome architecture unmasked by rapid evolution of a pelagic tunicate.</title>
        <authorList>
            <person name="Denoeud F."/>
            <person name="Henriet S."/>
            <person name="Mungpakdee S."/>
            <person name="Aury J.M."/>
            <person name="Da Silva C."/>
            <person name="Brinkmann H."/>
            <person name="Mikhaleva J."/>
            <person name="Olsen L.C."/>
            <person name="Jubin C."/>
            <person name="Canestro C."/>
            <person name="Bouquet J.M."/>
            <person name="Danks G."/>
            <person name="Poulain J."/>
            <person name="Campsteijn C."/>
            <person name="Adamski M."/>
            <person name="Cross I."/>
            <person name="Yadetie F."/>
            <person name="Muffato M."/>
            <person name="Louis A."/>
            <person name="Butcher S."/>
            <person name="Tsagkogeorga G."/>
            <person name="Konrad A."/>
            <person name="Singh S."/>
            <person name="Jensen M.F."/>
            <person name="Cong E.H."/>
            <person name="Eikeseth-Otteraa H."/>
            <person name="Noel B."/>
            <person name="Anthouard V."/>
            <person name="Porcel B.M."/>
            <person name="Kachouri-Lafond R."/>
            <person name="Nishino A."/>
            <person name="Ugolini M."/>
            <person name="Chourrout P."/>
            <person name="Nishida H."/>
            <person name="Aasland R."/>
            <person name="Huzurbazar S."/>
            <person name="Westhof E."/>
            <person name="Delsuc F."/>
            <person name="Lehrach H."/>
            <person name="Reinhardt R."/>
            <person name="Weissenbach J."/>
            <person name="Roy S.W."/>
            <person name="Artiguenave F."/>
            <person name="Postlethwait J.H."/>
            <person name="Manak J.R."/>
            <person name="Thompson E.M."/>
            <person name="Jaillon O."/>
            <person name="Du Pasquier L."/>
            <person name="Boudinot P."/>
            <person name="Liberles D.A."/>
            <person name="Volff J.N."/>
            <person name="Philippe H."/>
            <person name="Lenhard B."/>
            <person name="Roest Crollius H."/>
            <person name="Wincker P."/>
            <person name="Chourrout D."/>
        </authorList>
    </citation>
    <scope>NUCLEOTIDE SEQUENCE [LARGE SCALE GENOMIC DNA]</scope>
</reference>
<sequence length="78" mass="9271">MEFFLDTFWREKVRFFRQVSFCECAGSNYSFRDKLRGSSARAVTCQPKCISAAKPTCKVQTEKYHFFIYFLNLYISLI</sequence>